<accession>A0AAP0P911</accession>
<name>A0AAP0P911_9MAGN</name>
<reference evidence="2 3" key="1">
    <citation type="submission" date="2024-01" db="EMBL/GenBank/DDBJ databases">
        <title>Genome assemblies of Stephania.</title>
        <authorList>
            <person name="Yang L."/>
        </authorList>
    </citation>
    <scope>NUCLEOTIDE SEQUENCE [LARGE SCALE GENOMIC DNA]</scope>
    <source>
        <strain evidence="2">YNDBR</strain>
        <tissue evidence="2">Leaf</tissue>
    </source>
</reference>
<dbReference type="PROSITE" id="PS51257">
    <property type="entry name" value="PROKAR_LIPOPROTEIN"/>
    <property type="match status" value="1"/>
</dbReference>
<keyword evidence="1" id="KW-0472">Membrane</keyword>
<keyword evidence="1" id="KW-0812">Transmembrane</keyword>
<evidence type="ECO:0000256" key="1">
    <source>
        <dbReference type="SAM" id="Phobius"/>
    </source>
</evidence>
<dbReference type="Proteomes" id="UP001420932">
    <property type="component" value="Unassembled WGS sequence"/>
</dbReference>
<keyword evidence="3" id="KW-1185">Reference proteome</keyword>
<comment type="caution">
    <text evidence="2">The sequence shown here is derived from an EMBL/GenBank/DDBJ whole genome shotgun (WGS) entry which is preliminary data.</text>
</comment>
<sequence>MRKTSVSYGGVQGLSVLVVLIGCTPFVDKTSMLVFIQLLQLVEDLEKVHTYAWGAVALVYLY</sequence>
<dbReference type="AlphaFoldDB" id="A0AAP0P911"/>
<evidence type="ECO:0008006" key="4">
    <source>
        <dbReference type="Google" id="ProtNLM"/>
    </source>
</evidence>
<gene>
    <name evidence="2" type="ORF">Syun_013829</name>
</gene>
<feature type="transmembrane region" description="Helical" evidence="1">
    <location>
        <begin position="6"/>
        <end position="27"/>
    </location>
</feature>
<organism evidence="2 3">
    <name type="scientific">Stephania yunnanensis</name>
    <dbReference type="NCBI Taxonomy" id="152371"/>
    <lineage>
        <taxon>Eukaryota</taxon>
        <taxon>Viridiplantae</taxon>
        <taxon>Streptophyta</taxon>
        <taxon>Embryophyta</taxon>
        <taxon>Tracheophyta</taxon>
        <taxon>Spermatophyta</taxon>
        <taxon>Magnoliopsida</taxon>
        <taxon>Ranunculales</taxon>
        <taxon>Menispermaceae</taxon>
        <taxon>Menispermoideae</taxon>
        <taxon>Cissampelideae</taxon>
        <taxon>Stephania</taxon>
    </lineage>
</organism>
<evidence type="ECO:0000313" key="2">
    <source>
        <dbReference type="EMBL" id="KAK9134499.1"/>
    </source>
</evidence>
<dbReference type="EMBL" id="JBBNAF010000006">
    <property type="protein sequence ID" value="KAK9134499.1"/>
    <property type="molecule type" value="Genomic_DNA"/>
</dbReference>
<proteinExistence type="predicted"/>
<protein>
    <recommendedName>
        <fullName evidence="4">Aminotransferase-like plant mobile domain-containing protein</fullName>
    </recommendedName>
</protein>
<keyword evidence="1" id="KW-1133">Transmembrane helix</keyword>
<evidence type="ECO:0000313" key="3">
    <source>
        <dbReference type="Proteomes" id="UP001420932"/>
    </source>
</evidence>